<accession>A0AAF1BWK0</accession>
<evidence type="ECO:0000313" key="3">
    <source>
        <dbReference type="Proteomes" id="UP001304340"/>
    </source>
</evidence>
<protein>
    <submittedName>
        <fullName evidence="2">GNAT family N-acetyltransferase</fullName>
    </submittedName>
</protein>
<dbReference type="Proteomes" id="UP001304340">
    <property type="component" value="Chromosome"/>
</dbReference>
<dbReference type="InterPro" id="IPR016181">
    <property type="entry name" value="Acyl_CoA_acyltransferase"/>
</dbReference>
<dbReference type="PROSITE" id="PS51186">
    <property type="entry name" value="GNAT"/>
    <property type="match status" value="1"/>
</dbReference>
<dbReference type="InterPro" id="IPR000182">
    <property type="entry name" value="GNAT_dom"/>
</dbReference>
<keyword evidence="3" id="KW-1185">Reference proteome</keyword>
<dbReference type="Pfam" id="PF00583">
    <property type="entry name" value="Acetyltransf_1"/>
    <property type="match status" value="1"/>
</dbReference>
<proteinExistence type="predicted"/>
<dbReference type="Gene3D" id="3.40.630.30">
    <property type="match status" value="1"/>
</dbReference>
<dbReference type="AlphaFoldDB" id="A0AAF1BWK0"/>
<reference evidence="3" key="1">
    <citation type="submission" date="2023-11" db="EMBL/GenBank/DDBJ databases">
        <authorList>
            <person name="Helweg L.P."/>
            <person name="Kiel A."/>
            <person name="Hitz F."/>
            <person name="Ruckert-Reed C."/>
            <person name="Busche T."/>
            <person name="Kaltschmidt B."/>
            <person name="Kaltschmidt C."/>
        </authorList>
    </citation>
    <scope>NUCLEOTIDE SEQUENCE [LARGE SCALE GENOMIC DNA]</scope>
    <source>
        <strain evidence="3">4.1</strain>
    </source>
</reference>
<dbReference type="SUPFAM" id="SSF55729">
    <property type="entry name" value="Acyl-CoA N-acyltransferases (Nat)"/>
    <property type="match status" value="1"/>
</dbReference>
<evidence type="ECO:0000259" key="1">
    <source>
        <dbReference type="PROSITE" id="PS51186"/>
    </source>
</evidence>
<gene>
    <name evidence="2" type="ORF">SANBI_001938</name>
</gene>
<sequence>MPSSLSTATLRIVESLWEERMRAPEGALNSSEVSFVEWPGFTATVIVDIGGSVLVAGPAEAIGRLHELPKQELVDARAAESALVDLRPLLIGQALLGYADESTFTRAPAPQTVRQADRDAVEQAISQCELEDRDESGLLEMSVWFVAEDEGVPVAASGYESWPRRVAHCGVAVGAEHRGRGMGLAVASGAVEHALREHTVAQWRSRDTNVGSRRVGERLGFVQMGTQAAFELRT</sequence>
<name>A0AAF1BWK0_9MICO</name>
<organism evidence="2 3">
    <name type="scientific">Sanguibacter biliveldensis</name>
    <dbReference type="NCBI Taxonomy" id="3030830"/>
    <lineage>
        <taxon>Bacteria</taxon>
        <taxon>Bacillati</taxon>
        <taxon>Actinomycetota</taxon>
        <taxon>Actinomycetes</taxon>
        <taxon>Micrococcales</taxon>
        <taxon>Sanguibacteraceae</taxon>
        <taxon>Sanguibacter</taxon>
    </lineage>
</organism>
<dbReference type="GO" id="GO:0016747">
    <property type="term" value="F:acyltransferase activity, transferring groups other than amino-acyl groups"/>
    <property type="evidence" value="ECO:0007669"/>
    <property type="project" value="InterPro"/>
</dbReference>
<feature type="domain" description="N-acetyltransferase" evidence="1">
    <location>
        <begin position="99"/>
        <end position="234"/>
    </location>
</feature>
<dbReference type="RefSeq" id="WP_319154515.1">
    <property type="nucleotide sequence ID" value="NZ_CP138359.1"/>
</dbReference>
<dbReference type="KEGG" id="sbil:SANBI_001938"/>
<dbReference type="EMBL" id="CP138359">
    <property type="protein sequence ID" value="WPF80716.1"/>
    <property type="molecule type" value="Genomic_DNA"/>
</dbReference>
<evidence type="ECO:0000313" key="2">
    <source>
        <dbReference type="EMBL" id="WPF80716.1"/>
    </source>
</evidence>